<organism evidence="1 2">
    <name type="scientific">Citrus x changshan-huyou</name>
    <dbReference type="NCBI Taxonomy" id="2935761"/>
    <lineage>
        <taxon>Eukaryota</taxon>
        <taxon>Viridiplantae</taxon>
        <taxon>Streptophyta</taxon>
        <taxon>Embryophyta</taxon>
        <taxon>Tracheophyta</taxon>
        <taxon>Spermatophyta</taxon>
        <taxon>Magnoliopsida</taxon>
        <taxon>eudicotyledons</taxon>
        <taxon>Gunneridae</taxon>
        <taxon>Pentapetalae</taxon>
        <taxon>rosids</taxon>
        <taxon>malvids</taxon>
        <taxon>Sapindales</taxon>
        <taxon>Rutaceae</taxon>
        <taxon>Aurantioideae</taxon>
        <taxon>Citrus</taxon>
    </lineage>
</organism>
<dbReference type="EMBL" id="JBCGBO010000024">
    <property type="protein sequence ID" value="KAK9183292.1"/>
    <property type="molecule type" value="Genomic_DNA"/>
</dbReference>
<keyword evidence="2" id="KW-1185">Reference proteome</keyword>
<dbReference type="Proteomes" id="UP001428341">
    <property type="component" value="Unassembled WGS sequence"/>
</dbReference>
<dbReference type="InterPro" id="IPR004158">
    <property type="entry name" value="DUF247_pln"/>
</dbReference>
<comment type="caution">
    <text evidence="1">The sequence shown here is derived from an EMBL/GenBank/DDBJ whole genome shotgun (WGS) entry which is preliminary data.</text>
</comment>
<dbReference type="AlphaFoldDB" id="A0AAP0QHM4"/>
<reference evidence="1 2" key="1">
    <citation type="submission" date="2024-05" db="EMBL/GenBank/DDBJ databases">
        <title>Haplotype-resolved chromosome-level genome assembly of Huyou (Citrus changshanensis).</title>
        <authorList>
            <person name="Miao C."/>
            <person name="Chen W."/>
            <person name="Wu Y."/>
            <person name="Wang L."/>
            <person name="Zhao S."/>
            <person name="Grierson D."/>
            <person name="Xu C."/>
            <person name="Chen K."/>
        </authorList>
    </citation>
    <scope>NUCLEOTIDE SEQUENCE [LARGE SCALE GENOMIC DNA]</scope>
    <source>
        <strain evidence="1">01-14</strain>
        <tissue evidence="1">Leaf</tissue>
    </source>
</reference>
<name>A0AAP0QHM4_9ROSI</name>
<proteinExistence type="predicted"/>
<evidence type="ECO:0000313" key="2">
    <source>
        <dbReference type="Proteomes" id="UP001428341"/>
    </source>
</evidence>
<protein>
    <submittedName>
        <fullName evidence="1">Uncharacterized protein</fullName>
    </submittedName>
</protein>
<evidence type="ECO:0000313" key="1">
    <source>
        <dbReference type="EMBL" id="KAK9183292.1"/>
    </source>
</evidence>
<sequence>MRLCEHLEKELEPDQFKEMMLGLRRDLLLIPFFVLHEFFAMIVTPNDREDFHGMIYAFFESALPGPSYAHNSQYYPIEIKHLVEFMRLNWKPSPSRLKNNNSNVTERKYREVIRCARA</sequence>
<accession>A0AAP0QHM4</accession>
<dbReference type="Pfam" id="PF03140">
    <property type="entry name" value="DUF247"/>
    <property type="match status" value="1"/>
</dbReference>
<gene>
    <name evidence="1" type="ORF">WN944_026443</name>
</gene>